<proteinExistence type="predicted"/>
<organism evidence="2 3">
    <name type="scientific">Triplophysa tibetana</name>
    <dbReference type="NCBI Taxonomy" id="1572043"/>
    <lineage>
        <taxon>Eukaryota</taxon>
        <taxon>Metazoa</taxon>
        <taxon>Chordata</taxon>
        <taxon>Craniata</taxon>
        <taxon>Vertebrata</taxon>
        <taxon>Euteleostomi</taxon>
        <taxon>Actinopterygii</taxon>
        <taxon>Neopterygii</taxon>
        <taxon>Teleostei</taxon>
        <taxon>Ostariophysi</taxon>
        <taxon>Cypriniformes</taxon>
        <taxon>Nemacheilidae</taxon>
        <taxon>Triplophysa</taxon>
    </lineage>
</organism>
<reference evidence="2 3" key="1">
    <citation type="journal article" date="2019" name="Mol. Ecol. Resour.">
        <title>Chromosome-level genome assembly of Triplophysa tibetana, a fish adapted to the harsh high-altitude environment of the Tibetan Plateau.</title>
        <authorList>
            <person name="Yang X."/>
            <person name="Liu H."/>
            <person name="Ma Z."/>
            <person name="Zou Y."/>
            <person name="Zou M."/>
            <person name="Mao Y."/>
            <person name="Li X."/>
            <person name="Wang H."/>
            <person name="Chen T."/>
            <person name="Wang W."/>
            <person name="Yang R."/>
        </authorList>
    </citation>
    <scope>NUCLEOTIDE SEQUENCE [LARGE SCALE GENOMIC DNA]</scope>
    <source>
        <strain evidence="2">TTIB1903HZAU</strain>
        <tissue evidence="2">Muscle</tissue>
    </source>
</reference>
<dbReference type="EMBL" id="SOYY01000024">
    <property type="protein sequence ID" value="KAA0702840.1"/>
    <property type="molecule type" value="Genomic_DNA"/>
</dbReference>
<evidence type="ECO:0000256" key="1">
    <source>
        <dbReference type="SAM" id="MobiDB-lite"/>
    </source>
</evidence>
<feature type="compositionally biased region" description="Polar residues" evidence="1">
    <location>
        <begin position="239"/>
        <end position="252"/>
    </location>
</feature>
<feature type="region of interest" description="Disordered" evidence="1">
    <location>
        <begin position="226"/>
        <end position="320"/>
    </location>
</feature>
<evidence type="ECO:0000313" key="2">
    <source>
        <dbReference type="EMBL" id="KAA0702840.1"/>
    </source>
</evidence>
<dbReference type="Proteomes" id="UP000324632">
    <property type="component" value="Chromosome 24"/>
</dbReference>
<dbReference type="AlphaFoldDB" id="A0A5A9MZP1"/>
<accession>A0A5A9MZP1</accession>
<evidence type="ECO:0000313" key="3">
    <source>
        <dbReference type="Proteomes" id="UP000324632"/>
    </source>
</evidence>
<feature type="compositionally biased region" description="Polar residues" evidence="1">
    <location>
        <begin position="282"/>
        <end position="309"/>
    </location>
</feature>
<protein>
    <submittedName>
        <fullName evidence="2">Uncharacterized protein</fullName>
    </submittedName>
</protein>
<sequence length="368" mass="39975">MRLLRLHKVNSHKSSGVRWTRSIHGEILNPEESSLIRMCGGSLGEMAVVKSRCRKEVRSASGNCWEQSADEQGVHSTATDVCLLSATLNRTGIDSFDRTCQAYDFDKKYSPAVFKGQLLCCDEVLGWRATPSTRYSLFNVEDLDSCIGVYQCIEKMFSSGNVFTLAHQSVSCSLQKASYPIGGTLSLAGLKKVPSARSEALVVQFFSEHVKVALLPVFQLGVPTTAPITKPKAADKTRSTTIPQPEETTILTTARKRRRSRSQRGWPSASLGRTPDHADVGNQPSPGSSESNTSAGSTLVHNRHGSVNTRPPAYGSGLPGQQQDPLYGYFTAVSGQGFIRVIRSASSSHNQGFIRAIRDASRSIASLH</sequence>
<keyword evidence="3" id="KW-1185">Reference proteome</keyword>
<name>A0A5A9MZP1_9TELE</name>
<gene>
    <name evidence="2" type="ORF">E1301_Tti015679</name>
</gene>
<comment type="caution">
    <text evidence="2">The sequence shown here is derived from an EMBL/GenBank/DDBJ whole genome shotgun (WGS) entry which is preliminary data.</text>
</comment>